<dbReference type="PIRSF" id="PIRSF038991">
    <property type="entry name" value="Protein_AbrB"/>
    <property type="match status" value="1"/>
</dbReference>
<comment type="caution">
    <text evidence="2">The sequence shown here is derived from an EMBL/GenBank/DDBJ whole genome shotgun (WGS) entry which is preliminary data.</text>
</comment>
<evidence type="ECO:0000256" key="1">
    <source>
        <dbReference type="SAM" id="Phobius"/>
    </source>
</evidence>
<dbReference type="PANTHER" id="PTHR38457:SF1">
    <property type="entry name" value="REGULATOR ABRB-RELATED"/>
    <property type="match status" value="1"/>
</dbReference>
<evidence type="ECO:0000313" key="2">
    <source>
        <dbReference type="EMBL" id="MFD2237093.1"/>
    </source>
</evidence>
<feature type="transmembrane region" description="Helical" evidence="1">
    <location>
        <begin position="226"/>
        <end position="244"/>
    </location>
</feature>
<gene>
    <name evidence="2" type="ORF">ACFSKQ_06370</name>
</gene>
<accession>A0ABW5CJY7</accession>
<keyword evidence="1" id="KW-0472">Membrane</keyword>
<protein>
    <submittedName>
        <fullName evidence="2">AbrB family transcriptional regulator</fullName>
    </submittedName>
</protein>
<feature type="transmembrane region" description="Helical" evidence="1">
    <location>
        <begin position="27"/>
        <end position="46"/>
    </location>
</feature>
<dbReference type="Pfam" id="PF05145">
    <property type="entry name" value="AbrB"/>
    <property type="match status" value="1"/>
</dbReference>
<reference evidence="3" key="1">
    <citation type="journal article" date="2019" name="Int. J. Syst. Evol. Microbiol.">
        <title>The Global Catalogue of Microorganisms (GCM) 10K type strain sequencing project: providing services to taxonomists for standard genome sequencing and annotation.</title>
        <authorList>
            <consortium name="The Broad Institute Genomics Platform"/>
            <consortium name="The Broad Institute Genome Sequencing Center for Infectious Disease"/>
            <person name="Wu L."/>
            <person name="Ma J."/>
        </authorList>
    </citation>
    <scope>NUCLEOTIDE SEQUENCE [LARGE SCALE GENOMIC DNA]</scope>
    <source>
        <strain evidence="3">ZS-35-S2</strain>
    </source>
</reference>
<proteinExistence type="predicted"/>
<feature type="transmembrane region" description="Helical" evidence="1">
    <location>
        <begin position="77"/>
        <end position="99"/>
    </location>
</feature>
<feature type="transmembrane region" description="Helical" evidence="1">
    <location>
        <begin position="202"/>
        <end position="220"/>
    </location>
</feature>
<dbReference type="EMBL" id="JBHUIJ010000006">
    <property type="protein sequence ID" value="MFD2237093.1"/>
    <property type="molecule type" value="Genomic_DNA"/>
</dbReference>
<keyword evidence="3" id="KW-1185">Reference proteome</keyword>
<feature type="transmembrane region" description="Helical" evidence="1">
    <location>
        <begin position="256"/>
        <end position="283"/>
    </location>
</feature>
<dbReference type="Proteomes" id="UP001597371">
    <property type="component" value="Unassembled WGS sequence"/>
</dbReference>
<dbReference type="RefSeq" id="WP_209736767.1">
    <property type="nucleotide sequence ID" value="NZ_CP072611.1"/>
</dbReference>
<evidence type="ECO:0000313" key="3">
    <source>
        <dbReference type="Proteomes" id="UP001597371"/>
    </source>
</evidence>
<feature type="transmembrane region" description="Helical" evidence="1">
    <location>
        <begin position="177"/>
        <end position="195"/>
    </location>
</feature>
<keyword evidence="1" id="KW-1133">Transmembrane helix</keyword>
<dbReference type="PANTHER" id="PTHR38457">
    <property type="entry name" value="REGULATOR ABRB-RELATED"/>
    <property type="match status" value="1"/>
</dbReference>
<sequence length="356" mass="36462">MKSFATLAISAAGGAAAYALGLPVAWLLGGLVAVVLAILAGLPARVPDRVRDVAFFFLGIQAGSGVTPEVLDQLVLWPLSFLVQMAGVAAVVAATFLFLRHAFGWDRQTALFASIPGALSFVVAAASQTRADMTRVVIVQSVRLLLLIGFLVPVLAMLEGGEGVGGGHAAPPGPIAWDQYAILFGGSLLGAWLGIKSRLPGGLILGSLLASAILHGTQIAPVPLPPFLAVASLIVVGALIGARLRPGDRGMLVQLAPASLGAFAIGLAVSALAAGVAVVALGLEPGKVALAYAPGALEALTVLAYQFQLDPAYVAAHHVVRFVILALLVPIFARRIARRSEKAAQEIAARDTSEPL</sequence>
<feature type="transmembrane region" description="Helical" evidence="1">
    <location>
        <begin position="136"/>
        <end position="157"/>
    </location>
</feature>
<keyword evidence="1" id="KW-0812">Transmembrane</keyword>
<organism evidence="2 3">
    <name type="scientific">Aureimonas populi</name>
    <dbReference type="NCBI Taxonomy" id="1701758"/>
    <lineage>
        <taxon>Bacteria</taxon>
        <taxon>Pseudomonadati</taxon>
        <taxon>Pseudomonadota</taxon>
        <taxon>Alphaproteobacteria</taxon>
        <taxon>Hyphomicrobiales</taxon>
        <taxon>Aurantimonadaceae</taxon>
        <taxon>Aureimonas</taxon>
    </lineage>
</organism>
<dbReference type="InterPro" id="IPR007820">
    <property type="entry name" value="AbrB_fam"/>
</dbReference>
<feature type="transmembrane region" description="Helical" evidence="1">
    <location>
        <begin position="312"/>
        <end position="333"/>
    </location>
</feature>
<name>A0ABW5CJY7_9HYPH</name>
<feature type="transmembrane region" description="Helical" evidence="1">
    <location>
        <begin position="53"/>
        <end position="71"/>
    </location>
</feature>